<evidence type="ECO:0000313" key="3">
    <source>
        <dbReference type="Proteomes" id="UP000008281"/>
    </source>
</evidence>
<name>E3LND1_CAERE</name>
<dbReference type="Gene3D" id="1.10.1410.10">
    <property type="match status" value="1"/>
</dbReference>
<dbReference type="SUPFAM" id="SSF81631">
    <property type="entry name" value="PAP/OAS1 substrate-binding domain"/>
    <property type="match status" value="1"/>
</dbReference>
<dbReference type="PANTHER" id="PTHR12271">
    <property type="entry name" value="POLY A POLYMERASE CID PAP -RELATED"/>
    <property type="match status" value="1"/>
</dbReference>
<keyword evidence="3" id="KW-1185">Reference proteome</keyword>
<dbReference type="PANTHER" id="PTHR12271:SF39">
    <property type="entry name" value="PAP-ASSOCIATED DOMAIN-CONTAINING PROTEIN"/>
    <property type="match status" value="1"/>
</dbReference>
<organism evidence="3">
    <name type="scientific">Caenorhabditis remanei</name>
    <name type="common">Caenorhabditis vulgaris</name>
    <dbReference type="NCBI Taxonomy" id="31234"/>
    <lineage>
        <taxon>Eukaryota</taxon>
        <taxon>Metazoa</taxon>
        <taxon>Ecdysozoa</taxon>
        <taxon>Nematoda</taxon>
        <taxon>Chromadorea</taxon>
        <taxon>Rhabditida</taxon>
        <taxon>Rhabditina</taxon>
        <taxon>Rhabditomorpha</taxon>
        <taxon>Rhabditoidea</taxon>
        <taxon>Rhabditidae</taxon>
        <taxon>Peloderinae</taxon>
        <taxon>Caenorhabditis</taxon>
    </lineage>
</organism>
<proteinExistence type="predicted"/>
<feature type="domain" description="Poly(A) RNA polymerase mitochondrial-like central palm" evidence="1">
    <location>
        <begin position="38"/>
        <end position="183"/>
    </location>
</feature>
<dbReference type="Proteomes" id="UP000008281">
    <property type="component" value="Unassembled WGS sequence"/>
</dbReference>
<dbReference type="HOGENOM" id="CLU_710234_0_0_1"/>
<evidence type="ECO:0000259" key="1">
    <source>
        <dbReference type="Pfam" id="PF22600"/>
    </source>
</evidence>
<dbReference type="OMA" id="FPNSCST"/>
<dbReference type="STRING" id="31234.E3LND1"/>
<protein>
    <recommendedName>
        <fullName evidence="1">Poly(A) RNA polymerase mitochondrial-like central palm domain-containing protein</fullName>
    </recommendedName>
</protein>
<dbReference type="Pfam" id="PF22600">
    <property type="entry name" value="MTPAP-like_central"/>
    <property type="match status" value="1"/>
</dbReference>
<dbReference type="InterPro" id="IPR043519">
    <property type="entry name" value="NT_sf"/>
</dbReference>
<dbReference type="SUPFAM" id="SSF81301">
    <property type="entry name" value="Nucleotidyltransferase"/>
    <property type="match status" value="1"/>
</dbReference>
<dbReference type="InParanoid" id="E3LND1"/>
<sequence>MSNKAIIEHSLKAIGLPYKGSDPNGSYIQQWDADLIEFTKNIEKFYEDNRQTDGEFAKKLQILKEIEDYLIKQVFNKRINERLYEIKAVVPFGSSNSGLGMKGGDLDLIICVYPPLRQGDEVEMKRRTNDILTVIHEKIKSKEMLRNRRFEDLEHREKARVPIVTGKVDGIDLDISISMTQLVCAQYLSSKYIDAYEKYDRRFILLAAFVKEWQNSEKEGKDDEYCRAVFPNSCSTVLLVTFFMKYHNLLPHVTTKHNGSSLTEEVCNDRLGEAYVTWAKVRQGENGAFGAQNLEVNNWKRSNFCQVSVGTLFLLFLHFYTTVIDFKTQRLEMERATAKPKSGNDAPNQIVIEDVIDKQNPAGSVTDIDAYKQYLQKALKIIKTVKGKDIFDRLLGED</sequence>
<accession>E3LND1</accession>
<dbReference type="GO" id="GO:0050265">
    <property type="term" value="F:RNA uridylyltransferase activity"/>
    <property type="evidence" value="ECO:0007669"/>
    <property type="project" value="TreeGrafter"/>
</dbReference>
<reference evidence="2" key="1">
    <citation type="submission" date="2007-07" db="EMBL/GenBank/DDBJ databases">
        <title>PCAP assembly of the Caenorhabditis remanei genome.</title>
        <authorList>
            <consortium name="The Caenorhabditis remanei Sequencing Consortium"/>
            <person name="Wilson R.K."/>
        </authorList>
    </citation>
    <scope>NUCLEOTIDE SEQUENCE [LARGE SCALE GENOMIC DNA]</scope>
    <source>
        <strain evidence="2">PB4641</strain>
    </source>
</reference>
<gene>
    <name evidence="2" type="ORF">CRE_28636</name>
</gene>
<dbReference type="AlphaFoldDB" id="E3LND1"/>
<dbReference type="Gene3D" id="3.30.460.10">
    <property type="entry name" value="Beta Polymerase, domain 2"/>
    <property type="match status" value="1"/>
</dbReference>
<dbReference type="EMBL" id="DS268411">
    <property type="protein sequence ID" value="EFP02795.1"/>
    <property type="molecule type" value="Genomic_DNA"/>
</dbReference>
<dbReference type="eggNOG" id="KOG2277">
    <property type="taxonomic scope" value="Eukaryota"/>
</dbReference>
<evidence type="ECO:0000313" key="2">
    <source>
        <dbReference type="EMBL" id="EFP02795.1"/>
    </source>
</evidence>
<dbReference type="CDD" id="cd05402">
    <property type="entry name" value="NT_PAP_TUTase"/>
    <property type="match status" value="1"/>
</dbReference>
<dbReference type="GO" id="GO:0031123">
    <property type="term" value="P:RNA 3'-end processing"/>
    <property type="evidence" value="ECO:0007669"/>
    <property type="project" value="TreeGrafter"/>
</dbReference>
<dbReference type="InterPro" id="IPR054708">
    <property type="entry name" value="MTPAP-like_central"/>
</dbReference>
<dbReference type="OrthoDB" id="434989at2759"/>